<evidence type="ECO:0000256" key="9">
    <source>
        <dbReference type="ARBA" id="ARBA00023224"/>
    </source>
</evidence>
<accession>A0AAD2JZP2</accession>
<evidence type="ECO:0000256" key="3">
    <source>
        <dbReference type="ARBA" id="ARBA00022507"/>
    </source>
</evidence>
<feature type="transmembrane region" description="Helical" evidence="11">
    <location>
        <begin position="207"/>
        <end position="227"/>
    </location>
</feature>
<dbReference type="PANTHER" id="PTHR28097">
    <property type="entry name" value="PHEROMONE A FACTOR RECEPTOR"/>
    <property type="match status" value="1"/>
</dbReference>
<evidence type="ECO:0000313" key="12">
    <source>
        <dbReference type="EMBL" id="CAK5270867.1"/>
    </source>
</evidence>
<feature type="region of interest" description="Disordered" evidence="10">
    <location>
        <begin position="395"/>
        <end position="439"/>
    </location>
</feature>
<evidence type="ECO:0000256" key="8">
    <source>
        <dbReference type="ARBA" id="ARBA00023170"/>
    </source>
</evidence>
<dbReference type="GO" id="GO:0004933">
    <property type="term" value="F:mating-type a-factor pheromone receptor activity"/>
    <property type="evidence" value="ECO:0007669"/>
    <property type="project" value="InterPro"/>
</dbReference>
<gene>
    <name evidence="12" type="ORF">MYCIT1_LOCUS15624</name>
</gene>
<dbReference type="AlphaFoldDB" id="A0AAD2JZP2"/>
<evidence type="ECO:0000256" key="2">
    <source>
        <dbReference type="ARBA" id="ARBA00011085"/>
    </source>
</evidence>
<keyword evidence="3" id="KW-0589">Pheromone response</keyword>
<feature type="transmembrane region" description="Helical" evidence="11">
    <location>
        <begin position="266"/>
        <end position="287"/>
    </location>
</feature>
<feature type="transmembrane region" description="Helical" evidence="11">
    <location>
        <begin position="152"/>
        <end position="178"/>
    </location>
</feature>
<reference evidence="12" key="1">
    <citation type="submission" date="2023-11" db="EMBL/GenBank/DDBJ databases">
        <authorList>
            <person name="De Vega J J."/>
            <person name="De Vega J J."/>
        </authorList>
    </citation>
    <scope>NUCLEOTIDE SEQUENCE</scope>
</reference>
<evidence type="ECO:0000256" key="1">
    <source>
        <dbReference type="ARBA" id="ARBA00004141"/>
    </source>
</evidence>
<evidence type="ECO:0000256" key="10">
    <source>
        <dbReference type="SAM" id="MobiDB-lite"/>
    </source>
</evidence>
<dbReference type="PRINTS" id="PR00899">
    <property type="entry name" value="GPCRSTE3"/>
</dbReference>
<keyword evidence="6" id="KW-0297">G-protein coupled receptor</keyword>
<evidence type="ECO:0000256" key="4">
    <source>
        <dbReference type="ARBA" id="ARBA00022692"/>
    </source>
</evidence>
<dbReference type="Proteomes" id="UP001295794">
    <property type="component" value="Unassembled WGS sequence"/>
</dbReference>
<keyword evidence="4 11" id="KW-0812">Transmembrane</keyword>
<dbReference type="CDD" id="cd14966">
    <property type="entry name" value="7tmD_STE3"/>
    <property type="match status" value="1"/>
</dbReference>
<evidence type="ECO:0000256" key="5">
    <source>
        <dbReference type="ARBA" id="ARBA00022989"/>
    </source>
</evidence>
<comment type="caution">
    <text evidence="12">The sequence shown here is derived from an EMBL/GenBank/DDBJ whole genome shotgun (WGS) entry which is preliminary data.</text>
</comment>
<feature type="transmembrane region" description="Helical" evidence="11">
    <location>
        <begin position="29"/>
        <end position="52"/>
    </location>
</feature>
<dbReference type="Pfam" id="PF02076">
    <property type="entry name" value="STE3"/>
    <property type="match status" value="1"/>
</dbReference>
<keyword evidence="7 11" id="KW-0472">Membrane</keyword>
<evidence type="ECO:0000256" key="6">
    <source>
        <dbReference type="ARBA" id="ARBA00023040"/>
    </source>
</evidence>
<proteinExistence type="inferred from homology"/>
<keyword evidence="9" id="KW-0807">Transducer</keyword>
<feature type="compositionally biased region" description="Polar residues" evidence="10">
    <location>
        <begin position="411"/>
        <end position="420"/>
    </location>
</feature>
<keyword evidence="13" id="KW-1185">Reference proteome</keyword>
<dbReference type="InterPro" id="IPR001499">
    <property type="entry name" value="GPCR_STE3"/>
</dbReference>
<dbReference type="EMBL" id="CAVNYO010000169">
    <property type="protein sequence ID" value="CAK5270867.1"/>
    <property type="molecule type" value="Genomic_DNA"/>
</dbReference>
<organism evidence="12 13">
    <name type="scientific">Mycena citricolor</name>
    <dbReference type="NCBI Taxonomy" id="2018698"/>
    <lineage>
        <taxon>Eukaryota</taxon>
        <taxon>Fungi</taxon>
        <taxon>Dikarya</taxon>
        <taxon>Basidiomycota</taxon>
        <taxon>Agaricomycotina</taxon>
        <taxon>Agaricomycetes</taxon>
        <taxon>Agaricomycetidae</taxon>
        <taxon>Agaricales</taxon>
        <taxon>Marasmiineae</taxon>
        <taxon>Mycenaceae</taxon>
        <taxon>Mycena</taxon>
    </lineage>
</organism>
<dbReference type="GO" id="GO:0005886">
    <property type="term" value="C:plasma membrane"/>
    <property type="evidence" value="ECO:0007669"/>
    <property type="project" value="TreeGrafter"/>
</dbReference>
<protein>
    <submittedName>
        <fullName evidence="12">Uncharacterized protein</fullName>
    </submittedName>
</protein>
<name>A0AAD2JZP2_9AGAR</name>
<comment type="subcellular location">
    <subcellularLocation>
        <location evidence="1">Membrane</location>
        <topology evidence="1">Multi-pass membrane protein</topology>
    </subcellularLocation>
</comment>
<feature type="transmembrane region" description="Helical" evidence="11">
    <location>
        <begin position="6"/>
        <end position="22"/>
    </location>
</feature>
<keyword evidence="5 11" id="KW-1133">Transmembrane helix</keyword>
<dbReference type="PANTHER" id="PTHR28097:SF1">
    <property type="entry name" value="PHEROMONE A FACTOR RECEPTOR"/>
    <property type="match status" value="1"/>
</dbReference>
<dbReference type="GO" id="GO:0000750">
    <property type="term" value="P:pheromone-dependent signal transduction involved in conjugation with cellular fusion"/>
    <property type="evidence" value="ECO:0007669"/>
    <property type="project" value="TreeGrafter"/>
</dbReference>
<keyword evidence="8" id="KW-0675">Receptor</keyword>
<sequence length="439" mass="48986">MYREFPPVAFLAAFTLLLPLPGHWRARNVATLSIIVWLFISNLAFGIDAIVWADSLSVGPVAMVWCDITTKLMIGSNFSLPAACLCISMHLEKVASVRSTQVTASDKRRRQIFELIMCWGLPCVFMAVHYVVQGHRLDVIESFGCRPPTYYSIPSIFLMNVPPFLLSAASLVYGGLALRHFIRRRASFAAHLSGSNSALTPSRYIRLMFLSIVEMVWSLAVTAYMLYFTSINLPLRPWISWGNVHSDWNRVDTFPTVFIQQHTLTLFYLAWWLIPISTFLFVGVFAFGQEAVDDYKRCGAFVWEKLTFWRGPLASRATRGNIISGSRPSQRTGIELPIYDVKRQPSELTSIGASSPSTSKFKEALDSSYDEHSDAYSACTAGDLSVTPSQDIFTLPPLPSMSSDKALPSASPLSSKQTRPVTYPSFDPAHRALDPFPPV</sequence>
<evidence type="ECO:0000313" key="13">
    <source>
        <dbReference type="Proteomes" id="UP001295794"/>
    </source>
</evidence>
<dbReference type="InterPro" id="IPR001546">
    <property type="entry name" value="GPCR_Pheromne_A_rcpt"/>
</dbReference>
<feature type="transmembrane region" description="Helical" evidence="11">
    <location>
        <begin position="72"/>
        <end position="91"/>
    </location>
</feature>
<dbReference type="PRINTS" id="PR00900">
    <property type="entry name" value="PHEROMONEAR"/>
</dbReference>
<comment type="similarity">
    <text evidence="2">Belongs to the G-protein coupled receptor 4 family.</text>
</comment>
<feature type="transmembrane region" description="Helical" evidence="11">
    <location>
        <begin position="112"/>
        <end position="132"/>
    </location>
</feature>
<evidence type="ECO:0000256" key="7">
    <source>
        <dbReference type="ARBA" id="ARBA00023136"/>
    </source>
</evidence>
<evidence type="ECO:0000256" key="11">
    <source>
        <dbReference type="SAM" id="Phobius"/>
    </source>
</evidence>